<dbReference type="Proteomes" id="UP000708338">
    <property type="component" value="Unassembled WGS sequence"/>
</dbReference>
<dbReference type="InterPro" id="IPR011600">
    <property type="entry name" value="Pept_C14_caspase"/>
</dbReference>
<dbReference type="Gene3D" id="3.40.50.1460">
    <property type="match status" value="1"/>
</dbReference>
<evidence type="ECO:0000313" key="4">
    <source>
        <dbReference type="Proteomes" id="UP000708338"/>
    </source>
</evidence>
<dbReference type="Pfam" id="PF00656">
    <property type="entry name" value="Peptidase_C14"/>
    <property type="match status" value="1"/>
</dbReference>
<evidence type="ECO:0000313" key="3">
    <source>
        <dbReference type="EMBL" id="MBT9810687.1"/>
    </source>
</evidence>
<dbReference type="GO" id="GO:0006508">
    <property type="term" value="P:proteolysis"/>
    <property type="evidence" value="ECO:0007669"/>
    <property type="project" value="InterPro"/>
</dbReference>
<dbReference type="EMBL" id="WQPS01000014">
    <property type="protein sequence ID" value="MBT9810687.1"/>
    <property type="molecule type" value="Genomic_DNA"/>
</dbReference>
<sequence>MSIKAILLGVSYYPTLNLEPLPLCKNDIFSVRTALINGLKVDSHDIILCGKNGYVTIEDMVNALKLILNHSTPHDTLIFYFSGHGGKNTLAFSDNFLNLQNLIEVIESTPLKNKIIILDSCHSGSFSVHSPAQMALSETVESFAGKGYAVLASCGSEQNSGFNPDRPISLYTSFLCDALNNPFLIRQGKKSLESINQAIFQYATAWNRKGNSRIQDPIFRSNIGGTIYFEVQHYNPYKVKKVYEETDFYIIYAIEPVHHGMAKRLSAKIILRYESSDEEISNIANEINQKIINYDVYQNQKSEQRYKGKPANIIWCYFGYDEDDMIDGNFLCHSTWVDDTQDKKNWYTEGKNIKWVNGIHFNFNSSYTMIKKLMHGEEVNPLQLINEVKSITAKVISLGEKFIQFFREYCNKTITEKELIQSVKKINTDITQLYLDESNLNVPPKELHGWFQANIQIVSTIQDLTLYYDERYNDKWTEANKLYLINSTIKRYADELENLRELEDVADEFAKNKI</sequence>
<proteinExistence type="predicted"/>
<protein>
    <submittedName>
        <fullName evidence="3">Caspase family protein</fullName>
    </submittedName>
</protein>
<feature type="domain" description="Peptidase C14 caspase" evidence="2">
    <location>
        <begin position="4"/>
        <end position="183"/>
    </location>
</feature>
<gene>
    <name evidence="3" type="ORF">GPL26_13705</name>
</gene>
<accession>A0AA41K6T3</accession>
<dbReference type="RefSeq" id="WP_215630143.1">
    <property type="nucleotide sequence ID" value="NZ_JAQDJP010000002.1"/>
</dbReference>
<evidence type="ECO:0000259" key="2">
    <source>
        <dbReference type="Pfam" id="PF00656"/>
    </source>
</evidence>
<comment type="caution">
    <text evidence="3">The sequence shown here is derived from an EMBL/GenBank/DDBJ whole genome shotgun (WGS) entry which is preliminary data.</text>
</comment>
<dbReference type="PANTHER" id="PTHR48104:SF30">
    <property type="entry name" value="METACASPASE-1"/>
    <property type="match status" value="1"/>
</dbReference>
<feature type="coiled-coil region" evidence="1">
    <location>
        <begin position="485"/>
        <end position="512"/>
    </location>
</feature>
<keyword evidence="1" id="KW-0175">Coiled coil</keyword>
<dbReference type="InterPro" id="IPR050452">
    <property type="entry name" value="Metacaspase"/>
</dbReference>
<dbReference type="InterPro" id="IPR029030">
    <property type="entry name" value="Caspase-like_dom_sf"/>
</dbReference>
<reference evidence="3" key="1">
    <citation type="journal article" date="2021" name="Gut Microbes">
        <title>A synthetic consortium of 100 gut commensals modulates the composition and function in a colon model of the microbiome of elderly subjects.</title>
        <authorList>
            <person name="Perez M."/>
            <person name="Ntemiri A."/>
            <person name="Tan H."/>
            <person name="Harris H.M.B."/>
            <person name="Roager H.M."/>
            <person name="Ribiere C."/>
            <person name="O'Toole P.W."/>
        </authorList>
    </citation>
    <scope>NUCLEOTIDE SEQUENCE</scope>
    <source>
        <strain evidence="3">MCC335</strain>
    </source>
</reference>
<dbReference type="PANTHER" id="PTHR48104">
    <property type="entry name" value="METACASPASE-4"/>
    <property type="match status" value="1"/>
</dbReference>
<dbReference type="GO" id="GO:0005737">
    <property type="term" value="C:cytoplasm"/>
    <property type="evidence" value="ECO:0007669"/>
    <property type="project" value="TreeGrafter"/>
</dbReference>
<evidence type="ECO:0000256" key="1">
    <source>
        <dbReference type="SAM" id="Coils"/>
    </source>
</evidence>
<dbReference type="SUPFAM" id="SSF52129">
    <property type="entry name" value="Caspase-like"/>
    <property type="match status" value="1"/>
</dbReference>
<dbReference type="AlphaFoldDB" id="A0AA41K6T3"/>
<dbReference type="GO" id="GO:0004197">
    <property type="term" value="F:cysteine-type endopeptidase activity"/>
    <property type="evidence" value="ECO:0007669"/>
    <property type="project" value="InterPro"/>
</dbReference>
<name>A0AA41K6T3_9FIRM</name>
<organism evidence="3 4">
    <name type="scientific">Enterocloster citroniae</name>
    <dbReference type="NCBI Taxonomy" id="358743"/>
    <lineage>
        <taxon>Bacteria</taxon>
        <taxon>Bacillati</taxon>
        <taxon>Bacillota</taxon>
        <taxon>Clostridia</taxon>
        <taxon>Lachnospirales</taxon>
        <taxon>Lachnospiraceae</taxon>
        <taxon>Enterocloster</taxon>
    </lineage>
</organism>